<organism evidence="1 2">
    <name type="scientific">Glossina morsitans morsitans</name>
    <name type="common">Savannah tsetse fly</name>
    <dbReference type="NCBI Taxonomy" id="37546"/>
    <lineage>
        <taxon>Eukaryota</taxon>
        <taxon>Metazoa</taxon>
        <taxon>Ecdysozoa</taxon>
        <taxon>Arthropoda</taxon>
        <taxon>Hexapoda</taxon>
        <taxon>Insecta</taxon>
        <taxon>Pterygota</taxon>
        <taxon>Neoptera</taxon>
        <taxon>Endopterygota</taxon>
        <taxon>Diptera</taxon>
        <taxon>Brachycera</taxon>
        <taxon>Muscomorpha</taxon>
        <taxon>Hippoboscoidea</taxon>
        <taxon>Glossinidae</taxon>
        <taxon>Glossina</taxon>
    </lineage>
</organism>
<sequence length="163" mass="18694">MNQKGPRALSLTITETNCNNSLITRSYDVIIVIVANIMVLHANHVCSNFQLYCDALVVGVQFTLLGSKWSDKLSMFFQTITASYIGLFIAKVETWVHLRQNNSQNGVAKHHVRQMEPSSIIFSFQIKTKSKRFTNNKEVESAYFQEVNNSHCKQDIKAIEHRW</sequence>
<dbReference type="Proteomes" id="UP000092444">
    <property type="component" value="Unassembled WGS sequence"/>
</dbReference>
<dbReference type="EnsemblMetazoa" id="GMOY006541-RA">
    <property type="protein sequence ID" value="GMOY006541-PA"/>
    <property type="gene ID" value="GMOY006541"/>
</dbReference>
<protein>
    <submittedName>
        <fullName evidence="1">Uncharacterized protein</fullName>
    </submittedName>
</protein>
<reference evidence="1" key="1">
    <citation type="submission" date="2020-05" db="UniProtKB">
        <authorList>
            <consortium name="EnsemblMetazoa"/>
        </authorList>
    </citation>
    <scope>IDENTIFICATION</scope>
    <source>
        <strain evidence="1">Yale</strain>
    </source>
</reference>
<dbReference type="EMBL" id="CCAG010016908">
    <property type="status" value="NOT_ANNOTATED_CDS"/>
    <property type="molecule type" value="Genomic_DNA"/>
</dbReference>
<dbReference type="AlphaFoldDB" id="A0A1B0G004"/>
<evidence type="ECO:0000313" key="1">
    <source>
        <dbReference type="EnsemblMetazoa" id="GMOY006541-PA"/>
    </source>
</evidence>
<proteinExistence type="predicted"/>
<keyword evidence="2" id="KW-1185">Reference proteome</keyword>
<evidence type="ECO:0000313" key="2">
    <source>
        <dbReference type="Proteomes" id="UP000092444"/>
    </source>
</evidence>
<accession>A0A1B0G004</accession>
<name>A0A1B0G004_GLOMM</name>